<organism evidence="6 7">
    <name type="scientific">Pasteurella testudinis DSM 23072</name>
    <dbReference type="NCBI Taxonomy" id="1122938"/>
    <lineage>
        <taxon>Bacteria</taxon>
        <taxon>Pseudomonadati</taxon>
        <taxon>Pseudomonadota</taxon>
        <taxon>Gammaproteobacteria</taxon>
        <taxon>Pasteurellales</taxon>
        <taxon>Pasteurellaceae</taxon>
        <taxon>Pasteurella</taxon>
    </lineage>
</organism>
<reference evidence="7" key="1">
    <citation type="submission" date="2017-04" db="EMBL/GenBank/DDBJ databases">
        <authorList>
            <person name="Varghese N."/>
            <person name="Submissions S."/>
        </authorList>
    </citation>
    <scope>NUCLEOTIDE SEQUENCE [LARGE SCALE GENOMIC DNA]</scope>
    <source>
        <strain evidence="7">DSM 23072</strain>
    </source>
</reference>
<dbReference type="InterPro" id="IPR036388">
    <property type="entry name" value="WH-like_DNA-bd_sf"/>
</dbReference>
<evidence type="ECO:0000313" key="6">
    <source>
        <dbReference type="EMBL" id="SMB81829.1"/>
    </source>
</evidence>
<dbReference type="Gene3D" id="1.10.10.10">
    <property type="entry name" value="Winged helix-like DNA-binding domain superfamily/Winged helix DNA-binding domain"/>
    <property type="match status" value="1"/>
</dbReference>
<dbReference type="SUPFAM" id="SSF46785">
    <property type="entry name" value="Winged helix' DNA-binding domain"/>
    <property type="match status" value="1"/>
</dbReference>
<gene>
    <name evidence="6" type="ORF">SAMN05660772_01950</name>
</gene>
<dbReference type="InterPro" id="IPR005119">
    <property type="entry name" value="LysR_subst-bd"/>
</dbReference>
<dbReference type="CDD" id="cd08422">
    <property type="entry name" value="PBP2_CrgA_like"/>
    <property type="match status" value="1"/>
</dbReference>
<dbReference type="GO" id="GO:0003677">
    <property type="term" value="F:DNA binding"/>
    <property type="evidence" value="ECO:0007669"/>
    <property type="project" value="UniProtKB-KW"/>
</dbReference>
<evidence type="ECO:0000256" key="3">
    <source>
        <dbReference type="ARBA" id="ARBA00023125"/>
    </source>
</evidence>
<dbReference type="AlphaFoldDB" id="A0A1W1ULE9"/>
<dbReference type="Pfam" id="PF00126">
    <property type="entry name" value="HTH_1"/>
    <property type="match status" value="1"/>
</dbReference>
<dbReference type="Pfam" id="PF03466">
    <property type="entry name" value="LysR_substrate"/>
    <property type="match status" value="1"/>
</dbReference>
<dbReference type="PANTHER" id="PTHR30537:SF5">
    <property type="entry name" value="HTH-TYPE TRANSCRIPTIONAL ACTIVATOR TTDR-RELATED"/>
    <property type="match status" value="1"/>
</dbReference>
<dbReference type="InterPro" id="IPR036390">
    <property type="entry name" value="WH_DNA-bd_sf"/>
</dbReference>
<proteinExistence type="inferred from homology"/>
<dbReference type="EMBL" id="FWWV01000007">
    <property type="protein sequence ID" value="SMB81829.1"/>
    <property type="molecule type" value="Genomic_DNA"/>
</dbReference>
<dbReference type="PROSITE" id="PS50931">
    <property type="entry name" value="HTH_LYSR"/>
    <property type="match status" value="1"/>
</dbReference>
<evidence type="ECO:0000259" key="5">
    <source>
        <dbReference type="PROSITE" id="PS50931"/>
    </source>
</evidence>
<evidence type="ECO:0000256" key="1">
    <source>
        <dbReference type="ARBA" id="ARBA00009437"/>
    </source>
</evidence>
<name>A0A1W1ULE9_9PAST</name>
<dbReference type="PANTHER" id="PTHR30537">
    <property type="entry name" value="HTH-TYPE TRANSCRIPTIONAL REGULATOR"/>
    <property type="match status" value="1"/>
</dbReference>
<keyword evidence="3 6" id="KW-0238">DNA-binding</keyword>
<evidence type="ECO:0000256" key="4">
    <source>
        <dbReference type="ARBA" id="ARBA00023163"/>
    </source>
</evidence>
<dbReference type="SUPFAM" id="SSF53850">
    <property type="entry name" value="Periplasmic binding protein-like II"/>
    <property type="match status" value="1"/>
</dbReference>
<dbReference type="Proteomes" id="UP000192408">
    <property type="component" value="Unassembled WGS sequence"/>
</dbReference>
<sequence length="305" mass="34563">MNRFHALKIFCTAAERLHFGKTAQHFAVSPQVVSRIIGELETHLGEILFVRNTRSVRLTPFGEQFYVKAKRVLADSDELFAPPKQTLDEMAGVVCVTMPIFMQYHQFIHRLLEKLSQYPNIILEWQMSETRADVVAERIDVGVRLGVVADNRFVVKRICPMGAKVVATPELIERLGRPKDLADLQQNYPLSGHLNSNSGHLWPWQFADGIAFTPQNPKFIAHRADIELAATLSGQVVSHLPDHIALPYIKRGELVSLLDEYAAYPWQLYVYRPPQTLDLPRVKLVFDELAKILAQEYAANGLQAV</sequence>
<dbReference type="GO" id="GO:0003700">
    <property type="term" value="F:DNA-binding transcription factor activity"/>
    <property type="evidence" value="ECO:0007669"/>
    <property type="project" value="InterPro"/>
</dbReference>
<dbReference type="InterPro" id="IPR000847">
    <property type="entry name" value="LysR_HTH_N"/>
</dbReference>
<keyword evidence="7" id="KW-1185">Reference proteome</keyword>
<dbReference type="STRING" id="1122938.SAMN05660772_01950"/>
<feature type="domain" description="HTH lysR-type" evidence="5">
    <location>
        <begin position="1"/>
        <end position="59"/>
    </location>
</feature>
<protein>
    <submittedName>
        <fullName evidence="6">DNA-binding transcriptional regulator, LysR family</fullName>
    </submittedName>
</protein>
<evidence type="ECO:0000313" key="7">
    <source>
        <dbReference type="Proteomes" id="UP000192408"/>
    </source>
</evidence>
<dbReference type="RefSeq" id="WP_084256360.1">
    <property type="nucleotide sequence ID" value="NZ_FWWV01000007.1"/>
</dbReference>
<dbReference type="InterPro" id="IPR058163">
    <property type="entry name" value="LysR-type_TF_proteobact-type"/>
</dbReference>
<evidence type="ECO:0000256" key="2">
    <source>
        <dbReference type="ARBA" id="ARBA00023015"/>
    </source>
</evidence>
<comment type="similarity">
    <text evidence="1">Belongs to the LysR transcriptional regulatory family.</text>
</comment>
<keyword evidence="4" id="KW-0804">Transcription</keyword>
<accession>A0A1W1ULE9</accession>
<keyword evidence="2" id="KW-0805">Transcription regulation</keyword>
<dbReference type="Gene3D" id="3.40.190.290">
    <property type="match status" value="1"/>
</dbReference>